<accession>A0ABQ9H984</accession>
<keyword evidence="2" id="KW-0812">Transmembrane</keyword>
<comment type="caution">
    <text evidence="3">The sequence shown here is derived from an EMBL/GenBank/DDBJ whole genome shotgun (WGS) entry which is preliminary data.</text>
</comment>
<evidence type="ECO:0000256" key="2">
    <source>
        <dbReference type="SAM" id="Phobius"/>
    </source>
</evidence>
<feature type="region of interest" description="Disordered" evidence="1">
    <location>
        <begin position="385"/>
        <end position="478"/>
    </location>
</feature>
<keyword evidence="2" id="KW-0472">Membrane</keyword>
<feature type="transmembrane region" description="Helical" evidence="2">
    <location>
        <begin position="80"/>
        <end position="100"/>
    </location>
</feature>
<feature type="region of interest" description="Disordered" evidence="1">
    <location>
        <begin position="1"/>
        <end position="31"/>
    </location>
</feature>
<protein>
    <submittedName>
        <fullName evidence="3">Uncharacterized protein</fullName>
    </submittedName>
</protein>
<sequence>MKTKRGKTRQNLASGNKSRKRRGNLMFQRRKEKEQNEIQVCLIRRKVMTTPRFCMLKKQQPILKGCYTSNSHYHYPGTRLALPVLVLVCVALYNTGHYILQHVVLGQVYLPVHVAPELRCRVFVKHRLGCLLPTKENRVQSPAGLLPDFSKWETCRTMPLVGGFSWGSPAIPALAFWRCSIPHSTFIGSQDLVVQSGPNISTQNKRHFVVSTKYWDLYSGTVELRGFIRDSFHDEIDIKHVYTEVDFAIASQLIRHALDYSEPIADLQGKKWGVPYCNAKASLTLPPSHRQTTGWEDNNSLQKGLHLPAPEEPFVNTRHLEASFRVDGDAVAERLACSPPTRTNRIQSPTGALTDFRMGSPVSPALSFRHCSVWASQIEDSVLSEAAANEQSRHASGSVEAPMFGGEPLGRSGLRVRECPRQAAGERPPPQSAVRPHTPQVKQQLTPRTPEPHTSKMASLARNQSAPDRDSTSEQPISTKTNLMCTRFRNANFGFKGVCTDVWINYYNSENSHLSSFICASSATKAVHGKRSTFESPDQDLIVCTLCILPTNPGSPDFHMWESCRTMLLAAGFLGDLPFPLPVHSDVATYSPHFTLIGSQSPDFKTHLLCSTPPSHLL</sequence>
<reference evidence="3 4" key="1">
    <citation type="submission" date="2023-02" db="EMBL/GenBank/DDBJ databases">
        <title>LHISI_Scaffold_Assembly.</title>
        <authorList>
            <person name="Stuart O.P."/>
            <person name="Cleave R."/>
            <person name="Magrath M.J.L."/>
            <person name="Mikheyev A.S."/>
        </authorList>
    </citation>
    <scope>NUCLEOTIDE SEQUENCE [LARGE SCALE GENOMIC DNA]</scope>
    <source>
        <strain evidence="3">Daus_M_001</strain>
        <tissue evidence="3">Leg muscle</tissue>
    </source>
</reference>
<name>A0ABQ9H984_9NEOP</name>
<dbReference type="Proteomes" id="UP001159363">
    <property type="component" value="Chromosome 5"/>
</dbReference>
<organism evidence="3 4">
    <name type="scientific">Dryococelus australis</name>
    <dbReference type="NCBI Taxonomy" id="614101"/>
    <lineage>
        <taxon>Eukaryota</taxon>
        <taxon>Metazoa</taxon>
        <taxon>Ecdysozoa</taxon>
        <taxon>Arthropoda</taxon>
        <taxon>Hexapoda</taxon>
        <taxon>Insecta</taxon>
        <taxon>Pterygota</taxon>
        <taxon>Neoptera</taxon>
        <taxon>Polyneoptera</taxon>
        <taxon>Phasmatodea</taxon>
        <taxon>Verophasmatodea</taxon>
        <taxon>Anareolatae</taxon>
        <taxon>Phasmatidae</taxon>
        <taxon>Eurycanthinae</taxon>
        <taxon>Dryococelus</taxon>
    </lineage>
</organism>
<evidence type="ECO:0000256" key="1">
    <source>
        <dbReference type="SAM" id="MobiDB-lite"/>
    </source>
</evidence>
<gene>
    <name evidence="3" type="ORF">PR048_017316</name>
</gene>
<evidence type="ECO:0000313" key="3">
    <source>
        <dbReference type="EMBL" id="KAJ8880844.1"/>
    </source>
</evidence>
<dbReference type="EMBL" id="JARBHB010000006">
    <property type="protein sequence ID" value="KAJ8880844.1"/>
    <property type="molecule type" value="Genomic_DNA"/>
</dbReference>
<keyword evidence="2" id="KW-1133">Transmembrane helix</keyword>
<evidence type="ECO:0000313" key="4">
    <source>
        <dbReference type="Proteomes" id="UP001159363"/>
    </source>
</evidence>
<keyword evidence="4" id="KW-1185">Reference proteome</keyword>
<proteinExistence type="predicted"/>